<dbReference type="PANTHER" id="PTHR24261:SF7">
    <property type="entry name" value="KRINGLE DOMAIN-CONTAINING PROTEIN"/>
    <property type="match status" value="1"/>
</dbReference>
<dbReference type="CDD" id="cd00108">
    <property type="entry name" value="KR"/>
    <property type="match status" value="2"/>
</dbReference>
<evidence type="ECO:0000313" key="7">
    <source>
        <dbReference type="EMBL" id="VDI59836.1"/>
    </source>
</evidence>
<dbReference type="Gene3D" id="2.40.20.10">
    <property type="entry name" value="Plasminogen Kringle 4"/>
    <property type="match status" value="2"/>
</dbReference>
<dbReference type="InterPro" id="IPR003609">
    <property type="entry name" value="Pan_app"/>
</dbReference>
<dbReference type="Pfam" id="PF00051">
    <property type="entry name" value="Kringle"/>
    <property type="match status" value="2"/>
</dbReference>
<feature type="compositionally biased region" description="Basic and acidic residues" evidence="4">
    <location>
        <begin position="953"/>
        <end position="967"/>
    </location>
</feature>
<feature type="region of interest" description="Disordered" evidence="4">
    <location>
        <begin position="857"/>
        <end position="880"/>
    </location>
</feature>
<evidence type="ECO:0000256" key="1">
    <source>
        <dbReference type="ARBA" id="ARBA00022572"/>
    </source>
</evidence>
<feature type="compositionally biased region" description="Basic and acidic residues" evidence="4">
    <location>
        <begin position="529"/>
        <end position="538"/>
    </location>
</feature>
<reference evidence="7" key="1">
    <citation type="submission" date="2018-11" db="EMBL/GenBank/DDBJ databases">
        <authorList>
            <person name="Alioto T."/>
            <person name="Alioto T."/>
        </authorList>
    </citation>
    <scope>NUCLEOTIDE SEQUENCE</scope>
</reference>
<feature type="compositionally biased region" description="Basic and acidic residues" evidence="4">
    <location>
        <begin position="608"/>
        <end position="618"/>
    </location>
</feature>
<protein>
    <recommendedName>
        <fullName evidence="9">Plasmin</fullName>
    </recommendedName>
</protein>
<accession>A0A8B6G7C3</accession>
<dbReference type="SMART" id="SM00130">
    <property type="entry name" value="KR"/>
    <property type="match status" value="2"/>
</dbReference>
<feature type="domain" description="Kringle" evidence="5">
    <location>
        <begin position="72"/>
        <end position="148"/>
    </location>
</feature>
<dbReference type="EMBL" id="UYJE01007981">
    <property type="protein sequence ID" value="VDI59836.1"/>
    <property type="molecule type" value="Genomic_DNA"/>
</dbReference>
<evidence type="ECO:0000313" key="8">
    <source>
        <dbReference type="Proteomes" id="UP000596742"/>
    </source>
</evidence>
<evidence type="ECO:0000256" key="4">
    <source>
        <dbReference type="SAM" id="MobiDB-lite"/>
    </source>
</evidence>
<comment type="caution">
    <text evidence="3">Lacks conserved residue(s) required for the propagation of feature annotation.</text>
</comment>
<proteinExistence type="predicted"/>
<evidence type="ECO:0000259" key="5">
    <source>
        <dbReference type="PROSITE" id="PS50070"/>
    </source>
</evidence>
<feature type="domain" description="Kringle" evidence="5">
    <location>
        <begin position="227"/>
        <end position="300"/>
    </location>
</feature>
<dbReference type="AlphaFoldDB" id="A0A8B6G7C3"/>
<dbReference type="InterPro" id="IPR013806">
    <property type="entry name" value="Kringle-like"/>
</dbReference>
<comment type="caution">
    <text evidence="7">The sequence shown here is derived from an EMBL/GenBank/DDBJ whole genome shotgun (WGS) entry which is preliminary data.</text>
</comment>
<keyword evidence="2" id="KW-1015">Disulfide bond</keyword>
<keyword evidence="8" id="KW-1185">Reference proteome</keyword>
<evidence type="ECO:0000256" key="2">
    <source>
        <dbReference type="ARBA" id="ARBA00023157"/>
    </source>
</evidence>
<feature type="region of interest" description="Disordered" evidence="4">
    <location>
        <begin position="948"/>
        <end position="967"/>
    </location>
</feature>
<dbReference type="Proteomes" id="UP000596742">
    <property type="component" value="Unassembled WGS sequence"/>
</dbReference>
<dbReference type="InterPro" id="IPR050759">
    <property type="entry name" value="Serine_protease_kringle"/>
</dbReference>
<dbReference type="PROSITE" id="PS50948">
    <property type="entry name" value="PAN"/>
    <property type="match status" value="1"/>
</dbReference>
<evidence type="ECO:0008006" key="9">
    <source>
        <dbReference type="Google" id="ProtNLM"/>
    </source>
</evidence>
<dbReference type="SUPFAM" id="SSF57440">
    <property type="entry name" value="Kringle-like"/>
    <property type="match status" value="2"/>
</dbReference>
<sequence>MAVEGDDSCLSIKPVPRYSQSIGSTIRFDCEARSNTMSEAKFGYCPVQVCQLNGTWSTASLSCAKNECIATGKHYNGRRVCTKSGIPCQSWTSQVPHSHGFVYGDVFPDKTIEHAGRTCRDPGFLRGSPWCYTQDNYIEWDFCDIPKCQVDCGLPDFQLRADNECVSLAPLDTFETTEGSALIYKCAKLQEGVMSFNNYCPVEVCQANGTWSPAYVSCAENECYVGGKSREYNGKRICTSNGLQCKPWNELKDKAFNLHSFPDETIQSAGLYCRDPDGERGSPWCYTDNVLWDYCSVPKCSEILTEEFICRETEATTVTIPSNMLDTTVVYAPRVEIENNQPVDQEFTTYVTKIVDDKKVTRPDNLEQSTFYTTASPTTNAQDMYFANWFATDKIQTNDDLPHQLQTAETTKVVESSKTGWHVETGEKYQTKELMETSKKLTTFAWKDETEYFQISSALDTTTANSQMTQKTAGAQVQTNGIKYETKLAHISEVTDISKDETKPAHISEATDISKDVTKPAHISQATDISKDETKPAHISEATDISKDETKPAHILKATYVSKDETKLAHISEATDLTKDETKPAHISEATDVSKDETKPAHISEATDVSKDETKPAHISEATDVSKYETGTSPNITSLDQLMTTKINEAFENSRVNKVTKDLMSVQSATVDNIHTFHSTKYSPDHDLTTLDDNIETMKIKVGRTENPTFFISQSIKGTPTNIAVERTYKYLSEGTEQTEPKNGMYTEVPESMLTITDDISSKTTAPIDGLLHTTEMIEMVKHIKQDKTTDQVKDSDQHTFKENIINHINDNNEQTTALYDHIASVSAMTSNNKLEDELSKEARTFPLLDGNIANDANDPNVDYEHGSSVNERQRDSVTANAQAGTIQKYVLGVTTRNTMSSSHFVSTIDDPITKQIETNSNNQHKIEASTANIWTRQSIENNRVHMAYSSSSHEDTTPESKPKLERPIDKGITLNSTTNIKSKPYKSETASNNIIKCQTGSVLFTQFRKAAVESHQIQRLLSQRNILDCARVCRSNSDCVLFRYIAEECTIFGSDYMGGETINCSSDQSCYRRIK</sequence>
<dbReference type="InterPro" id="IPR000001">
    <property type="entry name" value="Kringle"/>
</dbReference>
<organism evidence="7 8">
    <name type="scientific">Mytilus galloprovincialis</name>
    <name type="common">Mediterranean mussel</name>
    <dbReference type="NCBI Taxonomy" id="29158"/>
    <lineage>
        <taxon>Eukaryota</taxon>
        <taxon>Metazoa</taxon>
        <taxon>Spiralia</taxon>
        <taxon>Lophotrochozoa</taxon>
        <taxon>Mollusca</taxon>
        <taxon>Bivalvia</taxon>
        <taxon>Autobranchia</taxon>
        <taxon>Pteriomorphia</taxon>
        <taxon>Mytilida</taxon>
        <taxon>Mytiloidea</taxon>
        <taxon>Mytilidae</taxon>
        <taxon>Mytilinae</taxon>
        <taxon>Mytilus</taxon>
    </lineage>
</organism>
<evidence type="ECO:0000259" key="6">
    <source>
        <dbReference type="PROSITE" id="PS50948"/>
    </source>
</evidence>
<feature type="region of interest" description="Disordered" evidence="4">
    <location>
        <begin position="606"/>
        <end position="633"/>
    </location>
</feature>
<dbReference type="PROSITE" id="PS50070">
    <property type="entry name" value="KRINGLE_2"/>
    <property type="match status" value="2"/>
</dbReference>
<keyword evidence="1 3" id="KW-0420">Kringle</keyword>
<name>A0A8B6G7C3_MYTGA</name>
<evidence type="ECO:0000256" key="3">
    <source>
        <dbReference type="PROSITE-ProRule" id="PRU00121"/>
    </source>
</evidence>
<dbReference type="InterPro" id="IPR038178">
    <property type="entry name" value="Kringle_sf"/>
</dbReference>
<feature type="region of interest" description="Disordered" evidence="4">
    <location>
        <begin position="521"/>
        <end position="550"/>
    </location>
</feature>
<feature type="region of interest" description="Disordered" evidence="4">
    <location>
        <begin position="579"/>
        <end position="598"/>
    </location>
</feature>
<dbReference type="PANTHER" id="PTHR24261">
    <property type="entry name" value="PLASMINOGEN-RELATED"/>
    <property type="match status" value="1"/>
</dbReference>
<dbReference type="OrthoDB" id="6119203at2759"/>
<feature type="domain" description="Apple" evidence="6">
    <location>
        <begin position="998"/>
        <end position="1076"/>
    </location>
</feature>
<gene>
    <name evidence="7" type="ORF">MGAL_10B034076</name>
</gene>